<organism evidence="1 2">
    <name type="scientific">Nannocystis pusilla</name>
    <dbReference type="NCBI Taxonomy" id="889268"/>
    <lineage>
        <taxon>Bacteria</taxon>
        <taxon>Pseudomonadati</taxon>
        <taxon>Myxococcota</taxon>
        <taxon>Polyangia</taxon>
        <taxon>Nannocystales</taxon>
        <taxon>Nannocystaceae</taxon>
        <taxon>Nannocystis</taxon>
    </lineage>
</organism>
<proteinExistence type="predicted"/>
<keyword evidence="2" id="KW-1185">Reference proteome</keyword>
<evidence type="ECO:0000313" key="2">
    <source>
        <dbReference type="Proteomes" id="UP001150924"/>
    </source>
</evidence>
<dbReference type="AlphaFoldDB" id="A0A9X3IZS6"/>
<dbReference type="Gene3D" id="1.50.10.20">
    <property type="match status" value="1"/>
</dbReference>
<evidence type="ECO:0000313" key="1">
    <source>
        <dbReference type="EMBL" id="MCY1010932.1"/>
    </source>
</evidence>
<accession>A0A9X3IZS6</accession>
<dbReference type="EMBL" id="JAPNKE010000002">
    <property type="protein sequence ID" value="MCY1010932.1"/>
    <property type="molecule type" value="Genomic_DNA"/>
</dbReference>
<gene>
    <name evidence="1" type="ORF">OV079_36280</name>
</gene>
<comment type="caution">
    <text evidence="1">The sequence shown here is derived from an EMBL/GenBank/DDBJ whole genome shotgun (WGS) entry which is preliminary data.</text>
</comment>
<protein>
    <submittedName>
        <fullName evidence="1">Uncharacterized protein</fullName>
    </submittedName>
</protein>
<sequence>MARGLEFLWRRVTMDLSSKTSDMSSRTSDYIDVATLAEVGLCAAALCPPTHPLRQTVERQLRGRQREDGSFGAPVLTALAAQALMALEGAACVQTQRAVRALVQAIEADKEDLGGAWSEGFGLSPVCHDPTAGVREAALALDQFVALGGNLRD</sequence>
<dbReference type="InterPro" id="IPR008930">
    <property type="entry name" value="Terpenoid_cyclase/PrenylTrfase"/>
</dbReference>
<dbReference type="Proteomes" id="UP001150924">
    <property type="component" value="Unassembled WGS sequence"/>
</dbReference>
<dbReference type="RefSeq" id="WP_267774085.1">
    <property type="nucleotide sequence ID" value="NZ_JAPNKE010000002.1"/>
</dbReference>
<reference evidence="1" key="1">
    <citation type="submission" date="2022-11" db="EMBL/GenBank/DDBJ databases">
        <title>Minimal conservation of predation-associated metabolite biosynthetic gene clusters underscores biosynthetic potential of Myxococcota including descriptions for ten novel species: Archangium lansinium sp. nov., Myxococcus landrumus sp. nov., Nannocystis bai.</title>
        <authorList>
            <person name="Ahearne A."/>
            <person name="Stevens C."/>
            <person name="Phillips K."/>
        </authorList>
    </citation>
    <scope>NUCLEOTIDE SEQUENCE</scope>
    <source>
        <strain evidence="1">Na p29</strain>
    </source>
</reference>
<dbReference type="SUPFAM" id="SSF48239">
    <property type="entry name" value="Terpenoid cyclases/Protein prenyltransferases"/>
    <property type="match status" value="1"/>
</dbReference>
<name>A0A9X3IZS6_9BACT</name>